<dbReference type="EMBL" id="DWYR01000011">
    <property type="protein sequence ID" value="HJA98765.1"/>
    <property type="molecule type" value="Genomic_DNA"/>
</dbReference>
<evidence type="ECO:0000259" key="2">
    <source>
        <dbReference type="Pfam" id="PF10111"/>
    </source>
</evidence>
<proteinExistence type="predicted"/>
<reference evidence="3" key="2">
    <citation type="submission" date="2021-04" db="EMBL/GenBank/DDBJ databases">
        <authorList>
            <person name="Gilroy R."/>
        </authorList>
    </citation>
    <scope>NUCLEOTIDE SEQUENCE</scope>
    <source>
        <strain evidence="3">CHK169-11906</strain>
    </source>
</reference>
<feature type="transmembrane region" description="Helical" evidence="1">
    <location>
        <begin position="357"/>
        <end position="374"/>
    </location>
</feature>
<sequence>MEIIDFIIAHYGWEGTALAGVILIMFGVQLYYYLFIYGRIPKYKDSRRPEILSENPPVSVVIPLFSEDYTFVEETLPLILAQEYPSFEVVIVYVGRDTDFFDDLVRIRQTFPQISATKIELNPRFPISPKMALNVGIKSAHYEHILFTTSDSYPTSDRWIALMANGFRRGEIVIGYCGLEKSKGLSNYLMRTWRMMHSIDWLSSAVAGHPYRGTRQNYGFTKQRYFGVNGFNHLNMNIGEDDLFLSRIIARGNVSVVLSPRATLREKCWGGLKWWTSTQRFFGAAFAFYPIRVKNFIQWELGSRILFGLASVVALAVMPWEFKAAVGVLLIARVTTVLIEVRRIAKRLGEEKIGRRYLLYDLFSPMYAIWLRILQLRKDERVWR</sequence>
<dbReference type="GO" id="GO:0016757">
    <property type="term" value="F:glycosyltransferase activity"/>
    <property type="evidence" value="ECO:0007669"/>
    <property type="project" value="UniProtKB-KW"/>
</dbReference>
<keyword evidence="3" id="KW-0808">Transferase</keyword>
<evidence type="ECO:0000313" key="4">
    <source>
        <dbReference type="Proteomes" id="UP000824259"/>
    </source>
</evidence>
<dbReference type="Gene3D" id="3.90.550.10">
    <property type="entry name" value="Spore Coat Polysaccharide Biosynthesis Protein SpsA, Chain A"/>
    <property type="match status" value="1"/>
</dbReference>
<dbReference type="EC" id="2.4.-.-" evidence="3"/>
<gene>
    <name evidence="3" type="ORF">H9779_04085</name>
</gene>
<name>A0A9D2ICL6_9BACT</name>
<keyword evidence="1" id="KW-0472">Membrane</keyword>
<dbReference type="Proteomes" id="UP000824259">
    <property type="component" value="Unassembled WGS sequence"/>
</dbReference>
<organism evidence="3 4">
    <name type="scientific">Candidatus Alistipes avicola</name>
    <dbReference type="NCBI Taxonomy" id="2838432"/>
    <lineage>
        <taxon>Bacteria</taxon>
        <taxon>Pseudomonadati</taxon>
        <taxon>Bacteroidota</taxon>
        <taxon>Bacteroidia</taxon>
        <taxon>Bacteroidales</taxon>
        <taxon>Rikenellaceae</taxon>
        <taxon>Alistipes</taxon>
    </lineage>
</organism>
<reference evidence="3" key="1">
    <citation type="journal article" date="2021" name="PeerJ">
        <title>Extensive microbial diversity within the chicken gut microbiome revealed by metagenomics and culture.</title>
        <authorList>
            <person name="Gilroy R."/>
            <person name="Ravi A."/>
            <person name="Getino M."/>
            <person name="Pursley I."/>
            <person name="Horton D.L."/>
            <person name="Alikhan N.F."/>
            <person name="Baker D."/>
            <person name="Gharbi K."/>
            <person name="Hall N."/>
            <person name="Watson M."/>
            <person name="Adriaenssens E.M."/>
            <person name="Foster-Nyarko E."/>
            <person name="Jarju S."/>
            <person name="Secka A."/>
            <person name="Antonio M."/>
            <person name="Oren A."/>
            <person name="Chaudhuri R.R."/>
            <person name="La Ragione R."/>
            <person name="Hildebrand F."/>
            <person name="Pallen M.J."/>
        </authorList>
    </citation>
    <scope>NUCLEOTIDE SEQUENCE</scope>
    <source>
        <strain evidence="3">CHK169-11906</strain>
    </source>
</reference>
<feature type="transmembrane region" description="Helical" evidence="1">
    <location>
        <begin position="17"/>
        <end position="38"/>
    </location>
</feature>
<dbReference type="Pfam" id="PF10111">
    <property type="entry name" value="Glyco_tranf_2_2"/>
    <property type="match status" value="1"/>
</dbReference>
<dbReference type="SUPFAM" id="SSF53448">
    <property type="entry name" value="Nucleotide-diphospho-sugar transferases"/>
    <property type="match status" value="1"/>
</dbReference>
<feature type="transmembrane region" description="Helical" evidence="1">
    <location>
        <begin position="301"/>
        <end position="318"/>
    </location>
</feature>
<dbReference type="InterPro" id="IPR029044">
    <property type="entry name" value="Nucleotide-diphossugar_trans"/>
</dbReference>
<dbReference type="InterPro" id="IPR019290">
    <property type="entry name" value="GlycosylTrfase-like_prok"/>
</dbReference>
<keyword evidence="1" id="KW-1133">Transmembrane helix</keyword>
<protein>
    <submittedName>
        <fullName evidence="3">Glycosyltransferase</fullName>
        <ecNumber evidence="3">2.4.-.-</ecNumber>
    </submittedName>
</protein>
<feature type="domain" description="Glycosyltransferase 2-like prokaryotic type" evidence="2">
    <location>
        <begin position="59"/>
        <end position="162"/>
    </location>
</feature>
<evidence type="ECO:0000313" key="3">
    <source>
        <dbReference type="EMBL" id="HJA98765.1"/>
    </source>
</evidence>
<accession>A0A9D2ICL6</accession>
<keyword evidence="1" id="KW-0812">Transmembrane</keyword>
<comment type="caution">
    <text evidence="3">The sequence shown here is derived from an EMBL/GenBank/DDBJ whole genome shotgun (WGS) entry which is preliminary data.</text>
</comment>
<evidence type="ECO:0000256" key="1">
    <source>
        <dbReference type="SAM" id="Phobius"/>
    </source>
</evidence>
<keyword evidence="3" id="KW-0328">Glycosyltransferase</keyword>
<dbReference type="AlphaFoldDB" id="A0A9D2ICL6"/>